<keyword evidence="2" id="KW-1185">Reference proteome</keyword>
<dbReference type="KEGG" id="psl:Psta_0340"/>
<reference evidence="1 2" key="1">
    <citation type="journal article" date="2009" name="Stand. Genomic Sci.">
        <title>Complete genome sequence of Pirellula staleyi type strain (ATCC 27377).</title>
        <authorList>
            <person name="Clum A."/>
            <person name="Tindall B.J."/>
            <person name="Sikorski J."/>
            <person name="Ivanova N."/>
            <person name="Mavrommatis K."/>
            <person name="Lucas S."/>
            <person name="Glavina del Rio T."/>
            <person name="Nolan M."/>
            <person name="Chen F."/>
            <person name="Tice H."/>
            <person name="Pitluck S."/>
            <person name="Cheng J.F."/>
            <person name="Chertkov O."/>
            <person name="Brettin T."/>
            <person name="Han C."/>
            <person name="Detter J.C."/>
            <person name="Kuske C."/>
            <person name="Bruce D."/>
            <person name="Goodwin L."/>
            <person name="Ovchinikova G."/>
            <person name="Pati A."/>
            <person name="Mikhailova N."/>
            <person name="Chen A."/>
            <person name="Palaniappan K."/>
            <person name="Land M."/>
            <person name="Hauser L."/>
            <person name="Chang Y.J."/>
            <person name="Jeffries C.D."/>
            <person name="Chain P."/>
            <person name="Rohde M."/>
            <person name="Goker M."/>
            <person name="Bristow J."/>
            <person name="Eisen J.A."/>
            <person name="Markowitz V."/>
            <person name="Hugenholtz P."/>
            <person name="Kyrpides N.C."/>
            <person name="Klenk H.P."/>
            <person name="Lapidus A."/>
        </authorList>
    </citation>
    <scope>NUCLEOTIDE SEQUENCE [LARGE SCALE GENOMIC DNA]</scope>
    <source>
        <strain evidence="2">ATCC 27377 / DSM 6068 / ICPB 4128</strain>
    </source>
</reference>
<accession>D2R2C1</accession>
<dbReference type="Proteomes" id="UP000001887">
    <property type="component" value="Chromosome"/>
</dbReference>
<protein>
    <submittedName>
        <fullName evidence="1">Uncharacterized protein</fullName>
    </submittedName>
</protein>
<dbReference type="AlphaFoldDB" id="D2R2C1"/>
<organism evidence="1 2">
    <name type="scientific">Pirellula staleyi (strain ATCC 27377 / DSM 6068 / ICPB 4128)</name>
    <name type="common">Pirella staleyi</name>
    <dbReference type="NCBI Taxonomy" id="530564"/>
    <lineage>
        <taxon>Bacteria</taxon>
        <taxon>Pseudomonadati</taxon>
        <taxon>Planctomycetota</taxon>
        <taxon>Planctomycetia</taxon>
        <taxon>Pirellulales</taxon>
        <taxon>Pirellulaceae</taxon>
        <taxon>Pirellula</taxon>
    </lineage>
</organism>
<sequence>MVNKAHTATARRIAARYNATFSPNGPYDIVGADITIEIETSATLAEGVERLQGAQGARYIAVTNKEAIVEAMRLTAGSGIGVMDPNGEIMKQAGNG</sequence>
<gene>
    <name evidence="1" type="ordered locus">Psta_0340</name>
</gene>
<evidence type="ECO:0000313" key="2">
    <source>
        <dbReference type="Proteomes" id="UP000001887"/>
    </source>
</evidence>
<evidence type="ECO:0000313" key="1">
    <source>
        <dbReference type="EMBL" id="ADB15030.1"/>
    </source>
</evidence>
<name>D2R2C1_PIRSD</name>
<dbReference type="HOGENOM" id="CLU_2357288_0_0_0"/>
<dbReference type="EMBL" id="CP001848">
    <property type="protein sequence ID" value="ADB15030.1"/>
    <property type="molecule type" value="Genomic_DNA"/>
</dbReference>
<proteinExistence type="predicted"/>